<gene>
    <name evidence="4" type="ORF">GCM10007879_13840</name>
</gene>
<reference evidence="4" key="1">
    <citation type="journal article" date="2014" name="Int. J. Syst. Evol. Microbiol.">
        <title>Complete genome of a new Firmicutes species belonging to the dominant human colonic microbiota ('Ruminococcus bicirculans') reveals two chromosomes and a selective capacity to utilize plant glucans.</title>
        <authorList>
            <consortium name="NISC Comparative Sequencing Program"/>
            <person name="Wegmann U."/>
            <person name="Louis P."/>
            <person name="Goesmann A."/>
            <person name="Henrissat B."/>
            <person name="Duncan S.H."/>
            <person name="Flint H.J."/>
        </authorList>
    </citation>
    <scope>NUCLEOTIDE SEQUENCE</scope>
    <source>
        <strain evidence="4">NBRC 107169</strain>
    </source>
</reference>
<dbReference type="PROSITE" id="PS51186">
    <property type="entry name" value="GNAT"/>
    <property type="match status" value="1"/>
</dbReference>
<dbReference type="InterPro" id="IPR016181">
    <property type="entry name" value="Acyl_CoA_acyltransferase"/>
</dbReference>
<dbReference type="EMBL" id="BSNI01000002">
    <property type="protein sequence ID" value="GLQ17135.1"/>
    <property type="molecule type" value="Genomic_DNA"/>
</dbReference>
<comment type="caution">
    <text evidence="4">The sequence shown here is derived from an EMBL/GenBank/DDBJ whole genome shotgun (WGS) entry which is preliminary data.</text>
</comment>
<dbReference type="Gene3D" id="3.40.630.30">
    <property type="match status" value="1"/>
</dbReference>
<proteinExistence type="predicted"/>
<keyword evidence="5" id="KW-1185">Reference proteome</keyword>
<dbReference type="Pfam" id="PF00583">
    <property type="entry name" value="Acetyltransf_1"/>
    <property type="match status" value="1"/>
</dbReference>
<dbReference type="InterPro" id="IPR050832">
    <property type="entry name" value="Bact_Acetyltransf"/>
</dbReference>
<protein>
    <recommendedName>
        <fullName evidence="3">N-acetyltransferase domain-containing protein</fullName>
    </recommendedName>
</protein>
<dbReference type="Proteomes" id="UP001161405">
    <property type="component" value="Unassembled WGS sequence"/>
</dbReference>
<name>A0ABQ5US37_9HYPH</name>
<keyword evidence="2" id="KW-0012">Acyltransferase</keyword>
<feature type="domain" description="N-acetyltransferase" evidence="3">
    <location>
        <begin position="3"/>
        <end position="140"/>
    </location>
</feature>
<dbReference type="RefSeq" id="WP_284363058.1">
    <property type="nucleotide sequence ID" value="NZ_BSNI01000002.1"/>
</dbReference>
<reference evidence="4" key="2">
    <citation type="submission" date="2023-01" db="EMBL/GenBank/DDBJ databases">
        <title>Draft genome sequence of Maritalea porphyrae strain NBRC 107169.</title>
        <authorList>
            <person name="Sun Q."/>
            <person name="Mori K."/>
        </authorList>
    </citation>
    <scope>NUCLEOTIDE SEQUENCE</scope>
    <source>
        <strain evidence="4">NBRC 107169</strain>
    </source>
</reference>
<dbReference type="SUPFAM" id="SSF55729">
    <property type="entry name" value="Acyl-CoA N-acyltransferases (Nat)"/>
    <property type="match status" value="1"/>
</dbReference>
<evidence type="ECO:0000259" key="3">
    <source>
        <dbReference type="PROSITE" id="PS51186"/>
    </source>
</evidence>
<sequence length="140" mass="15559">MAWSIVEVTSENSDLLNNVAEDVFDYEISSEHLGRYLDQAGHKLFVAIAAGVVVGQIRGMIHYQPDEPPHLYIDNLGVAPTHKRQGIARALFVALTSWAKSKGCSSFWVATECDNDEGNGFYRGIKLSGEKMYFYEGVID</sequence>
<dbReference type="CDD" id="cd04301">
    <property type="entry name" value="NAT_SF"/>
    <property type="match status" value="1"/>
</dbReference>
<evidence type="ECO:0000313" key="4">
    <source>
        <dbReference type="EMBL" id="GLQ17135.1"/>
    </source>
</evidence>
<dbReference type="PANTHER" id="PTHR43877">
    <property type="entry name" value="AMINOALKYLPHOSPHONATE N-ACETYLTRANSFERASE-RELATED-RELATED"/>
    <property type="match status" value="1"/>
</dbReference>
<keyword evidence="1" id="KW-0808">Transferase</keyword>
<dbReference type="InterPro" id="IPR000182">
    <property type="entry name" value="GNAT_dom"/>
</dbReference>
<evidence type="ECO:0000256" key="1">
    <source>
        <dbReference type="ARBA" id="ARBA00022679"/>
    </source>
</evidence>
<accession>A0ABQ5US37</accession>
<evidence type="ECO:0000256" key="2">
    <source>
        <dbReference type="ARBA" id="ARBA00023315"/>
    </source>
</evidence>
<organism evidence="4 5">
    <name type="scientific">Maritalea porphyrae</name>
    <dbReference type="NCBI Taxonomy" id="880732"/>
    <lineage>
        <taxon>Bacteria</taxon>
        <taxon>Pseudomonadati</taxon>
        <taxon>Pseudomonadota</taxon>
        <taxon>Alphaproteobacteria</taxon>
        <taxon>Hyphomicrobiales</taxon>
        <taxon>Devosiaceae</taxon>
        <taxon>Maritalea</taxon>
    </lineage>
</organism>
<evidence type="ECO:0000313" key="5">
    <source>
        <dbReference type="Proteomes" id="UP001161405"/>
    </source>
</evidence>